<dbReference type="AlphaFoldDB" id="A0AAU9VM94"/>
<accession>A0AAU9VM94</accession>
<proteinExistence type="predicted"/>
<protein>
    <submittedName>
        <fullName evidence="1">Uncharacterized protein</fullName>
    </submittedName>
</protein>
<reference evidence="1 2" key="1">
    <citation type="submission" date="2022-05" db="EMBL/GenBank/DDBJ databases">
        <authorList>
            <consortium name="Genoscope - CEA"/>
            <person name="William W."/>
        </authorList>
    </citation>
    <scope>NUCLEOTIDE SEQUENCE [LARGE SCALE GENOMIC DNA]</scope>
</reference>
<evidence type="ECO:0000313" key="1">
    <source>
        <dbReference type="EMBL" id="CAH3031840.1"/>
    </source>
</evidence>
<sequence>MSSKTMLIGLSIFRCGHEKSVHGRPSWELAPFDCTSQITEDFASWCKLVSKQCCSSGCAEECGVVHVSTQFFILDKAKALPIRIGSQTVWQAIRLEFIDNKDKMIAKDYELHDRSPHFSTFEVGRFGRGITTCVFGTGEALSNEYRKFSQ</sequence>
<evidence type="ECO:0000313" key="2">
    <source>
        <dbReference type="Proteomes" id="UP001159428"/>
    </source>
</evidence>
<comment type="caution">
    <text evidence="1">The sequence shown here is derived from an EMBL/GenBank/DDBJ whole genome shotgun (WGS) entry which is preliminary data.</text>
</comment>
<dbReference type="EMBL" id="CALNXJ010000001">
    <property type="protein sequence ID" value="CAH3031840.1"/>
    <property type="molecule type" value="Genomic_DNA"/>
</dbReference>
<name>A0AAU9VM94_9CNID</name>
<keyword evidence="2" id="KW-1185">Reference proteome</keyword>
<dbReference type="Proteomes" id="UP001159428">
    <property type="component" value="Unassembled WGS sequence"/>
</dbReference>
<organism evidence="1 2">
    <name type="scientific">Pocillopora meandrina</name>
    <dbReference type="NCBI Taxonomy" id="46732"/>
    <lineage>
        <taxon>Eukaryota</taxon>
        <taxon>Metazoa</taxon>
        <taxon>Cnidaria</taxon>
        <taxon>Anthozoa</taxon>
        <taxon>Hexacorallia</taxon>
        <taxon>Scleractinia</taxon>
        <taxon>Astrocoeniina</taxon>
        <taxon>Pocilloporidae</taxon>
        <taxon>Pocillopora</taxon>
    </lineage>
</organism>
<gene>
    <name evidence="1" type="ORF">PMEA_00000655</name>
</gene>